<comment type="caution">
    <text evidence="7">The sequence shown here is derived from an EMBL/GenBank/DDBJ whole genome shotgun (WGS) entry which is preliminary data.</text>
</comment>
<organism evidence="7 8">
    <name type="scientific">Kangiella taiwanensis</name>
    <dbReference type="NCBI Taxonomy" id="1079179"/>
    <lineage>
        <taxon>Bacteria</taxon>
        <taxon>Pseudomonadati</taxon>
        <taxon>Pseudomonadota</taxon>
        <taxon>Gammaproteobacteria</taxon>
        <taxon>Kangiellales</taxon>
        <taxon>Kangiellaceae</taxon>
        <taxon>Kangiella</taxon>
    </lineage>
</organism>
<keyword evidence="3" id="KW-0677">Repeat</keyword>
<keyword evidence="2" id="KW-0963">Cytoplasm</keyword>
<keyword evidence="4" id="KW-0802">TPR repeat</keyword>
<accession>A0ABP8HW46</accession>
<dbReference type="SUPFAM" id="SSF48452">
    <property type="entry name" value="TPR-like"/>
    <property type="match status" value="1"/>
</dbReference>
<dbReference type="PANTHER" id="PTHR46630">
    <property type="entry name" value="TETRATRICOPEPTIDE REPEAT PROTEIN 29"/>
    <property type="match status" value="1"/>
</dbReference>
<feature type="chain" id="PRO_5045479402" description="MalT-like TPR region domain-containing protein" evidence="6">
    <location>
        <begin position="23"/>
        <end position="359"/>
    </location>
</feature>
<sequence>MNMKAIVLISMLYSIVANIASAAYLDELQVIERQRLSNLANTKLSLEKISKHKANFSSKEKYLYLLLVAHSETMHSNFVEAEALLLDIIGSEADVDYKGRAHSILAGVLQFQGKYERSYYHLDKSLGFVPVINNEEYKSSILQNAVSFYNDSGMFDYAMDYARRLLKLGIQRKDLSDQCQAYFEMTLMELSADRHELAVDRLAKTDDICTKANETIFLLHLPNIRADIAIQKGDFTSAKKLLEENYSEVKKYGWKVLNASTEISLANLYSKIGRYGEAEELALKALKVSMEIGDIKRSKGASEILAKIYSELDQKEKAIKYFQMYMELDKRLSASGRQRKLAFDQARQKLKAEQLALVN</sequence>
<dbReference type="RefSeq" id="WP_223577043.1">
    <property type="nucleotide sequence ID" value="NZ_BAABFU010000001.1"/>
</dbReference>
<evidence type="ECO:0000313" key="8">
    <source>
        <dbReference type="Proteomes" id="UP001501294"/>
    </source>
</evidence>
<evidence type="ECO:0000256" key="6">
    <source>
        <dbReference type="SAM" id="SignalP"/>
    </source>
</evidence>
<dbReference type="Gene3D" id="1.25.40.10">
    <property type="entry name" value="Tetratricopeptide repeat domain"/>
    <property type="match status" value="2"/>
</dbReference>
<evidence type="ECO:0000313" key="7">
    <source>
        <dbReference type="EMBL" id="GAA4345710.1"/>
    </source>
</evidence>
<reference evidence="8" key="1">
    <citation type="journal article" date="2019" name="Int. J. Syst. Evol. Microbiol.">
        <title>The Global Catalogue of Microorganisms (GCM) 10K type strain sequencing project: providing services to taxonomists for standard genome sequencing and annotation.</title>
        <authorList>
            <consortium name="The Broad Institute Genomics Platform"/>
            <consortium name="The Broad Institute Genome Sequencing Center for Infectious Disease"/>
            <person name="Wu L."/>
            <person name="Ma J."/>
        </authorList>
    </citation>
    <scope>NUCLEOTIDE SEQUENCE [LARGE SCALE GENOMIC DNA]</scope>
    <source>
        <strain evidence="8">JCM 17727</strain>
    </source>
</reference>
<evidence type="ECO:0000256" key="4">
    <source>
        <dbReference type="ARBA" id="ARBA00022803"/>
    </source>
</evidence>
<evidence type="ECO:0008006" key="9">
    <source>
        <dbReference type="Google" id="ProtNLM"/>
    </source>
</evidence>
<dbReference type="Pfam" id="PF13176">
    <property type="entry name" value="TPR_7"/>
    <property type="match status" value="1"/>
</dbReference>
<name>A0ABP8HW46_9GAMM</name>
<gene>
    <name evidence="7" type="ORF">GCM10023150_06320</name>
</gene>
<dbReference type="Proteomes" id="UP001501294">
    <property type="component" value="Unassembled WGS sequence"/>
</dbReference>
<evidence type="ECO:0000256" key="3">
    <source>
        <dbReference type="ARBA" id="ARBA00022737"/>
    </source>
</evidence>
<protein>
    <recommendedName>
        <fullName evidence="9">MalT-like TPR region domain-containing protein</fullName>
    </recommendedName>
</protein>
<proteinExistence type="inferred from homology"/>
<feature type="signal peptide" evidence="6">
    <location>
        <begin position="1"/>
        <end position="22"/>
    </location>
</feature>
<comment type="similarity">
    <text evidence="5">Belongs to the Rap family.</text>
</comment>
<keyword evidence="8" id="KW-1185">Reference proteome</keyword>
<dbReference type="InterPro" id="IPR019734">
    <property type="entry name" value="TPR_rpt"/>
</dbReference>
<dbReference type="InterPro" id="IPR011990">
    <property type="entry name" value="TPR-like_helical_dom_sf"/>
</dbReference>
<dbReference type="PANTHER" id="PTHR46630:SF1">
    <property type="entry name" value="TETRATRICOPEPTIDE REPEAT PROTEIN 29"/>
    <property type="match status" value="1"/>
</dbReference>
<evidence type="ECO:0000256" key="5">
    <source>
        <dbReference type="ARBA" id="ARBA00038253"/>
    </source>
</evidence>
<dbReference type="Pfam" id="PF13181">
    <property type="entry name" value="TPR_8"/>
    <property type="match status" value="1"/>
</dbReference>
<dbReference type="EMBL" id="BAABFU010000001">
    <property type="protein sequence ID" value="GAA4345710.1"/>
    <property type="molecule type" value="Genomic_DNA"/>
</dbReference>
<comment type="subcellular location">
    <subcellularLocation>
        <location evidence="1">Cytoplasm</location>
    </subcellularLocation>
</comment>
<evidence type="ECO:0000256" key="2">
    <source>
        <dbReference type="ARBA" id="ARBA00022490"/>
    </source>
</evidence>
<keyword evidence="6" id="KW-0732">Signal</keyword>
<evidence type="ECO:0000256" key="1">
    <source>
        <dbReference type="ARBA" id="ARBA00004496"/>
    </source>
</evidence>
<dbReference type="InterPro" id="IPR051476">
    <property type="entry name" value="Bac_ResReg_Asp_Phosphatase"/>
</dbReference>